<dbReference type="EMBL" id="CP032229">
    <property type="protein sequence ID" value="QBJ93594.1"/>
    <property type="molecule type" value="Genomic_DNA"/>
</dbReference>
<reference evidence="2 3" key="1">
    <citation type="submission" date="2018-08" db="EMBL/GenBank/DDBJ databases">
        <title>The complete genome sequence of Streptomyces seoulensis, a pioneer strain for nickel superoxide dismutase discovery.</title>
        <authorList>
            <person name="Shin J."/>
            <person name="Lee J.-S."/>
            <person name="Lee E.-J."/>
            <person name="Youn H.-D."/>
        </authorList>
    </citation>
    <scope>NUCLEOTIDE SEQUENCE [LARGE SCALE GENOMIC DNA]</scope>
    <source>
        <strain evidence="2 3">KCTC 9819</strain>
    </source>
</reference>
<evidence type="ECO:0000259" key="1">
    <source>
        <dbReference type="Pfam" id="PF13649"/>
    </source>
</evidence>
<dbReference type="Gene3D" id="3.40.50.150">
    <property type="entry name" value="Vaccinia Virus protein VP39"/>
    <property type="match status" value="1"/>
</dbReference>
<sequence length="281" mass="31385">MNLGDLTAQQIRDMNYNELISVVRETNRPPGGVKTISHLATGAHLDKDSHVLEIGTSTGITAIELARLVGCRVTAIDINERSIAEARRRAESLGVDHLITFEVNDATATGYPDDTFDLVFCGNVTSLIPDRARALAEYSRVVKPGGFIAAIPMYYVKQPSEQLLADVTAAIQVTVEPLEESYWLDFFLGEGRIPFSREQYTFDWISDEVVESFVRDILARPHLDELSADAREVLAEQYAVYMRLFRDNLAQMGYTELLVRCEADELGEPELFDSSPVLPRP</sequence>
<dbReference type="PANTHER" id="PTHR44068:SF11">
    <property type="entry name" value="GERANYL DIPHOSPHATE 2-C-METHYLTRANSFERASE"/>
    <property type="match status" value="1"/>
</dbReference>
<protein>
    <submittedName>
        <fullName evidence="2">Class I SAM-dependent methyltransferase</fullName>
    </submittedName>
</protein>
<dbReference type="AlphaFoldDB" id="A0A4P6U3H5"/>
<dbReference type="GeneID" id="300102590"/>
<dbReference type="GO" id="GO:0008757">
    <property type="term" value="F:S-adenosylmethionine-dependent methyltransferase activity"/>
    <property type="evidence" value="ECO:0007669"/>
    <property type="project" value="InterPro"/>
</dbReference>
<evidence type="ECO:0000313" key="2">
    <source>
        <dbReference type="EMBL" id="QBJ93594.1"/>
    </source>
</evidence>
<proteinExistence type="predicted"/>
<keyword evidence="2" id="KW-0489">Methyltransferase</keyword>
<keyword evidence="2" id="KW-0808">Transferase</keyword>
<dbReference type="Proteomes" id="UP000292547">
    <property type="component" value="Chromosome"/>
</dbReference>
<dbReference type="InterPro" id="IPR029063">
    <property type="entry name" value="SAM-dependent_MTases_sf"/>
</dbReference>
<keyword evidence="3" id="KW-1185">Reference proteome</keyword>
<dbReference type="InterPro" id="IPR050447">
    <property type="entry name" value="Erg6_SMT_methyltransf"/>
</dbReference>
<dbReference type="Pfam" id="PF13649">
    <property type="entry name" value="Methyltransf_25"/>
    <property type="match status" value="1"/>
</dbReference>
<dbReference type="STRING" id="73044.GCA_000725795_05183"/>
<gene>
    <name evidence="2" type="ORF">D0Z67_27175</name>
</gene>
<dbReference type="GO" id="GO:0032259">
    <property type="term" value="P:methylation"/>
    <property type="evidence" value="ECO:0007669"/>
    <property type="project" value="UniProtKB-KW"/>
</dbReference>
<dbReference type="RefSeq" id="WP_051888052.1">
    <property type="nucleotide sequence ID" value="NZ_CP032229.1"/>
</dbReference>
<dbReference type="InterPro" id="IPR041698">
    <property type="entry name" value="Methyltransf_25"/>
</dbReference>
<organism evidence="2 3">
    <name type="scientific">Streptomyces seoulensis</name>
    <dbReference type="NCBI Taxonomy" id="73044"/>
    <lineage>
        <taxon>Bacteria</taxon>
        <taxon>Bacillati</taxon>
        <taxon>Actinomycetota</taxon>
        <taxon>Actinomycetes</taxon>
        <taxon>Kitasatosporales</taxon>
        <taxon>Streptomycetaceae</taxon>
        <taxon>Streptomyces</taxon>
    </lineage>
</organism>
<dbReference type="OrthoDB" id="9805171at2"/>
<dbReference type="CDD" id="cd02440">
    <property type="entry name" value="AdoMet_MTases"/>
    <property type="match status" value="1"/>
</dbReference>
<dbReference type="PANTHER" id="PTHR44068">
    <property type="entry name" value="ZGC:194242"/>
    <property type="match status" value="1"/>
</dbReference>
<dbReference type="KEGG" id="sseo:D0Z67_27175"/>
<dbReference type="SUPFAM" id="SSF53335">
    <property type="entry name" value="S-adenosyl-L-methionine-dependent methyltransferases"/>
    <property type="match status" value="1"/>
</dbReference>
<accession>A0A4P6U3H5</accession>
<name>A0A4P6U3H5_STRSO</name>
<feature type="domain" description="Methyltransferase" evidence="1">
    <location>
        <begin position="51"/>
        <end position="146"/>
    </location>
</feature>
<evidence type="ECO:0000313" key="3">
    <source>
        <dbReference type="Proteomes" id="UP000292547"/>
    </source>
</evidence>